<organism evidence="1 2">
    <name type="scientific">Engystomops pustulosus</name>
    <name type="common">Tungara frog</name>
    <name type="synonym">Physalaemus pustulosus</name>
    <dbReference type="NCBI Taxonomy" id="76066"/>
    <lineage>
        <taxon>Eukaryota</taxon>
        <taxon>Metazoa</taxon>
        <taxon>Chordata</taxon>
        <taxon>Craniata</taxon>
        <taxon>Vertebrata</taxon>
        <taxon>Euteleostomi</taxon>
        <taxon>Amphibia</taxon>
        <taxon>Batrachia</taxon>
        <taxon>Anura</taxon>
        <taxon>Neobatrachia</taxon>
        <taxon>Hyloidea</taxon>
        <taxon>Leptodactylidae</taxon>
        <taxon>Leiuperinae</taxon>
        <taxon>Engystomops</taxon>
    </lineage>
</organism>
<comment type="caution">
    <text evidence="1">The sequence shown here is derived from an EMBL/GenBank/DDBJ whole genome shotgun (WGS) entry which is preliminary data.</text>
</comment>
<accession>A0AAV7D2X5</accession>
<reference evidence="1" key="1">
    <citation type="thesis" date="2020" institute="ProQuest LLC" country="789 East Eisenhower Parkway, Ann Arbor, MI, USA">
        <title>Comparative Genomics and Chromosome Evolution.</title>
        <authorList>
            <person name="Mudd A.B."/>
        </authorList>
    </citation>
    <scope>NUCLEOTIDE SEQUENCE</scope>
    <source>
        <strain evidence="1">237g6f4</strain>
        <tissue evidence="1">Blood</tissue>
    </source>
</reference>
<dbReference type="AlphaFoldDB" id="A0AAV7D2X5"/>
<dbReference type="Proteomes" id="UP000824782">
    <property type="component" value="Unassembled WGS sequence"/>
</dbReference>
<gene>
    <name evidence="1" type="ORF">GDO81_000304</name>
</gene>
<proteinExistence type="predicted"/>
<evidence type="ECO:0000313" key="1">
    <source>
        <dbReference type="EMBL" id="KAG8591777.1"/>
    </source>
</evidence>
<dbReference type="EMBL" id="WNYA01000001">
    <property type="protein sequence ID" value="KAG8591777.1"/>
    <property type="molecule type" value="Genomic_DNA"/>
</dbReference>
<name>A0AAV7D2X5_ENGPU</name>
<protein>
    <submittedName>
        <fullName evidence="1">Uncharacterized protein</fullName>
    </submittedName>
</protein>
<keyword evidence="2" id="KW-1185">Reference proteome</keyword>
<evidence type="ECO:0000313" key="2">
    <source>
        <dbReference type="Proteomes" id="UP000824782"/>
    </source>
</evidence>
<sequence length="87" mass="9538">MGGGWKMSCKNPAQPLLSVGHPGHRGITGSVYRLQISGSRASRNMLRIHGITAGGRSVLHANPWTYHIHHSVLNPYKESDCSSISYR</sequence>